<evidence type="ECO:0000259" key="6">
    <source>
        <dbReference type="Pfam" id="PF00535"/>
    </source>
</evidence>
<feature type="region of interest" description="Disordered" evidence="5">
    <location>
        <begin position="321"/>
        <end position="352"/>
    </location>
</feature>
<dbReference type="EMBL" id="JAHWQX010000002">
    <property type="protein sequence ID" value="MBW3096896.1"/>
    <property type="molecule type" value="Genomic_DNA"/>
</dbReference>
<dbReference type="PANTHER" id="PTHR43179:SF12">
    <property type="entry name" value="GALACTOFURANOSYLTRANSFERASE GLFT2"/>
    <property type="match status" value="1"/>
</dbReference>
<keyword evidence="4" id="KW-0175">Coiled coil</keyword>
<protein>
    <submittedName>
        <fullName evidence="7">Glycosyltransferase</fullName>
        <ecNumber evidence="7">2.4.-.-</ecNumber>
    </submittedName>
</protein>
<feature type="compositionally biased region" description="Basic and acidic residues" evidence="5">
    <location>
        <begin position="336"/>
        <end position="347"/>
    </location>
</feature>
<sequence length="1323" mass="149577">MDSGGTHIPAGDCGADEGPGGDQPRTCVLVLGMHRSGTSLLTRTIGALGAALPRTLSGDGPGNETGHWEPQRIVEFNDELLAEIGSAWHDWQPLPLLTDEYRSQLVTQIQGLITDEYGGHPVFVLKDPRICRFADLYLDACNDLGIKSMPIIPFRNPLEVADSLRARSQNWPETYGEADAILLWLTHVLDAEHSTRGRQRTFVPYSGLLEDWRSTVSRMDSRGELPIDVDMDAAAPLLDAFVSKKLRHHWREDEEIATSHHYQGWVGEVYDALRALSGDSADPGALATFDDVRDQLSRTLPILSALRRDRYRFIATAPVPGEAEGDAENRPLSQAARDEAGSHEQRDQRRRMALQTAKMQEELQSRRQQLDGARLALGVDKSDERALSEIITSKNQQWQTKEADNEMALKAANQRLAKVRLELSNAQNEAKHQADIAQMLTELRPRLDEVVLRLTATEGALEEKGREFNSLVKLHSMVAEREAELKAQLRTVEEELNDREQLIVELEERLTKEKEEAERIETCFEEERKKNRVIEEQVKDSQEKLEILQSELLAEHADLDGYEESRNEVFALTREMEEKDESLQKLNDKVTLLTSELAAVVQELNRERRTILKPAYRRIYSGVGRLLRFFLSDDAVSRLRRRVPNPEGIPRHLTDVTPGLPVTTAPQRNFHASPALAAPDIFVFSIINWDFRTQRPQHIARALAKTHRVFYVEMTMEQDEASLVEISENLYRIRLGARKAGHIHPYTGRPATLQAQRWVEEFLNVCDRLYPTAFKHVIIQHPFWWQLARHLPPEFSVLFDCMDDIAGFSNTKPFLLQLERDLIEQCDRMVVSSQYLLEKYSAVKAPTMIRNAGEIDHFTHDEANEALPLFLEQAGFERHPGKIHIGYVGAIAEWYDTELLLRVATDHPEFLFHLCGSVTASSALKLGELSNVTLHGEIPYAQVPAFIRQMDVMIIPFKLLPIIQACDPVKFYEYSAMGKPTVATRMPELERAEHLVYFASDAAEFGQQISNAAAAGRDPDIQEKLREFAAQNTWDSRGEQFETVLETYPKVSVIILSYGDTAWTKGALFSLFDGGPTYPDMEVLVVDNGSSEEALEELRSECARYTDARVIANGTNLGFAAGNNVGLREASGEFVMLLNNDTYVAAGAVHAMVRHLQRNPSIGAVGPLTNNIGNEAKLDVEYADISEMKRVARASTTGYRGLFSSLRVVAYFAVMFRRADLDRFGLLSEDYGRGMFEDDDHCAVIRSQDMICALAEDAFVHHHLSATFNTIESDERRAMFEENKAIFERRWGPWTPHRYRKARPPSTFDNVSRRRKAARNKSS</sequence>
<evidence type="ECO:0000256" key="2">
    <source>
        <dbReference type="ARBA" id="ARBA00022676"/>
    </source>
</evidence>
<comment type="similarity">
    <text evidence="1">Belongs to the glycosyltransferase 2 family.</text>
</comment>
<evidence type="ECO:0000313" key="8">
    <source>
        <dbReference type="Proteomes" id="UP001430804"/>
    </source>
</evidence>
<feature type="coiled-coil region" evidence="4">
    <location>
        <begin position="482"/>
        <end position="603"/>
    </location>
</feature>
<evidence type="ECO:0000313" key="7">
    <source>
        <dbReference type="EMBL" id="MBW3096896.1"/>
    </source>
</evidence>
<dbReference type="PANTHER" id="PTHR43179">
    <property type="entry name" value="RHAMNOSYLTRANSFERASE WBBL"/>
    <property type="match status" value="1"/>
</dbReference>
<feature type="compositionally biased region" description="Basic residues" evidence="5">
    <location>
        <begin position="1313"/>
        <end position="1323"/>
    </location>
</feature>
<evidence type="ECO:0000256" key="4">
    <source>
        <dbReference type="SAM" id="Coils"/>
    </source>
</evidence>
<evidence type="ECO:0000256" key="5">
    <source>
        <dbReference type="SAM" id="MobiDB-lite"/>
    </source>
</evidence>
<accession>A0ABS6WLR0</accession>
<reference evidence="7" key="1">
    <citation type="submission" date="2021-07" db="EMBL/GenBank/DDBJ databases">
        <title>Pseudohoeflea marina sp. nov. a polyhydroxyalcanoate-producing bacterium.</title>
        <authorList>
            <person name="Zheng W."/>
            <person name="Yu S."/>
            <person name="Huang Y."/>
        </authorList>
    </citation>
    <scope>NUCLEOTIDE SEQUENCE</scope>
    <source>
        <strain evidence="7">DP4N28-3</strain>
    </source>
</reference>
<name>A0ABS6WLR0_9HYPH</name>
<dbReference type="EC" id="2.4.-.-" evidence="7"/>
<dbReference type="InterPro" id="IPR001173">
    <property type="entry name" value="Glyco_trans_2-like"/>
</dbReference>
<evidence type="ECO:0000256" key="3">
    <source>
        <dbReference type="ARBA" id="ARBA00022679"/>
    </source>
</evidence>
<proteinExistence type="inferred from homology"/>
<dbReference type="CDD" id="cd04186">
    <property type="entry name" value="GT_2_like_c"/>
    <property type="match status" value="1"/>
</dbReference>
<keyword evidence="2 7" id="KW-0328">Glycosyltransferase</keyword>
<dbReference type="GO" id="GO:0016757">
    <property type="term" value="F:glycosyltransferase activity"/>
    <property type="evidence" value="ECO:0007669"/>
    <property type="project" value="UniProtKB-KW"/>
</dbReference>
<gene>
    <name evidence="7" type="ORF">KY465_06360</name>
</gene>
<dbReference type="Pfam" id="PF13692">
    <property type="entry name" value="Glyco_trans_1_4"/>
    <property type="match status" value="1"/>
</dbReference>
<comment type="caution">
    <text evidence="7">The sequence shown here is derived from an EMBL/GenBank/DDBJ whole genome shotgun (WGS) entry which is preliminary data.</text>
</comment>
<dbReference type="Proteomes" id="UP001430804">
    <property type="component" value="Unassembled WGS sequence"/>
</dbReference>
<dbReference type="Pfam" id="PF00535">
    <property type="entry name" value="Glycos_transf_2"/>
    <property type="match status" value="1"/>
</dbReference>
<feature type="domain" description="Glycosyltransferase 2-like" evidence="6">
    <location>
        <begin position="1052"/>
        <end position="1222"/>
    </location>
</feature>
<organism evidence="7 8">
    <name type="scientific">Pseudohoeflea coraliihabitans</name>
    <dbReference type="NCBI Taxonomy" id="2860393"/>
    <lineage>
        <taxon>Bacteria</taxon>
        <taxon>Pseudomonadati</taxon>
        <taxon>Pseudomonadota</taxon>
        <taxon>Alphaproteobacteria</taxon>
        <taxon>Hyphomicrobiales</taxon>
        <taxon>Rhizobiaceae</taxon>
        <taxon>Pseudohoeflea</taxon>
    </lineage>
</organism>
<feature type="region of interest" description="Disordered" evidence="5">
    <location>
        <begin position="1"/>
        <end position="21"/>
    </location>
</feature>
<dbReference type="RefSeq" id="WP_219200864.1">
    <property type="nucleotide sequence ID" value="NZ_JAHWQX010000002.1"/>
</dbReference>
<keyword evidence="8" id="KW-1185">Reference proteome</keyword>
<keyword evidence="3 7" id="KW-0808">Transferase</keyword>
<evidence type="ECO:0000256" key="1">
    <source>
        <dbReference type="ARBA" id="ARBA00006739"/>
    </source>
</evidence>
<feature type="region of interest" description="Disordered" evidence="5">
    <location>
        <begin position="1302"/>
        <end position="1323"/>
    </location>
</feature>